<feature type="domain" description="Methyltransferase small" evidence="1">
    <location>
        <begin position="68"/>
        <end position="150"/>
    </location>
</feature>
<dbReference type="Pfam" id="PF05175">
    <property type="entry name" value="MTS"/>
    <property type="match status" value="1"/>
</dbReference>
<dbReference type="InterPro" id="IPR007848">
    <property type="entry name" value="Small_mtfrase_dom"/>
</dbReference>
<gene>
    <name evidence="2" type="ORF">PECAL_5P07940</name>
</gene>
<dbReference type="SUPFAM" id="SSF53335">
    <property type="entry name" value="S-adenosyl-L-methionine-dependent methyltransferases"/>
    <property type="match status" value="1"/>
</dbReference>
<dbReference type="Proteomes" id="UP000789595">
    <property type="component" value="Unassembled WGS sequence"/>
</dbReference>
<dbReference type="InterPro" id="IPR050210">
    <property type="entry name" value="tRNA_Adenine-N(6)_MTase"/>
</dbReference>
<organism evidence="2 3">
    <name type="scientific">Pelagomonas calceolata</name>
    <dbReference type="NCBI Taxonomy" id="35677"/>
    <lineage>
        <taxon>Eukaryota</taxon>
        <taxon>Sar</taxon>
        <taxon>Stramenopiles</taxon>
        <taxon>Ochrophyta</taxon>
        <taxon>Pelagophyceae</taxon>
        <taxon>Pelagomonadales</taxon>
        <taxon>Pelagomonadaceae</taxon>
        <taxon>Pelagomonas</taxon>
    </lineage>
</organism>
<evidence type="ECO:0000313" key="3">
    <source>
        <dbReference type="Proteomes" id="UP000789595"/>
    </source>
</evidence>
<dbReference type="EMBL" id="CAKKNE010000005">
    <property type="protein sequence ID" value="CAH0376228.1"/>
    <property type="molecule type" value="Genomic_DNA"/>
</dbReference>
<accession>A0A8J2SN22</accession>
<dbReference type="PANTHER" id="PTHR47739:SF1">
    <property type="entry name" value="TRNA1(VAL) (ADENINE(37)-N6)-METHYLTRANSFERASE"/>
    <property type="match status" value="1"/>
</dbReference>
<dbReference type="Gene3D" id="3.40.50.150">
    <property type="entry name" value="Vaccinia Virus protein VP39"/>
    <property type="match status" value="1"/>
</dbReference>
<name>A0A8J2SN22_9STRA</name>
<dbReference type="OrthoDB" id="2099474at2759"/>
<reference evidence="2" key="1">
    <citation type="submission" date="2021-11" db="EMBL/GenBank/DDBJ databases">
        <authorList>
            <consortium name="Genoscope - CEA"/>
            <person name="William W."/>
        </authorList>
    </citation>
    <scope>NUCLEOTIDE SEQUENCE</scope>
</reference>
<dbReference type="PANTHER" id="PTHR47739">
    <property type="entry name" value="TRNA1(VAL) (ADENINE(37)-N6)-METHYLTRANSFERASE"/>
    <property type="match status" value="1"/>
</dbReference>
<protein>
    <recommendedName>
        <fullName evidence="1">Methyltransferase small domain-containing protein</fullName>
    </recommendedName>
</protein>
<sequence>MPAPFPTVRNCVLVPTKRFAALERRGRAVECVWDALTPDWSIAQLKEGHRFSNDDAFCGFFAAEAAPTARRLLDLGSGVGSVGLITLWRSLPEATLTCVEAQSLSHDLCQRTITKNKLDARVELVLEDLRHFDGHHKYDLVTGSPPYFAPEDGVASPHDQRAFCRLEFRGGLDDYCECASRALCDGGTFAFVMAAQDSRCESAPAKHGFGIVRRVDVVFKAGRKPHICVCVCARLGDPRLASPVTETLVLRDGEGKRTRAYRVWQERSRLPSMVPAEDVEAALDDLVRAQDRAALVDAVAAAEALGMRADPGSEELCAAKARLAELV</sequence>
<keyword evidence="3" id="KW-1185">Reference proteome</keyword>
<dbReference type="GO" id="GO:0008168">
    <property type="term" value="F:methyltransferase activity"/>
    <property type="evidence" value="ECO:0007669"/>
    <property type="project" value="InterPro"/>
</dbReference>
<dbReference type="AlphaFoldDB" id="A0A8J2SN22"/>
<comment type="caution">
    <text evidence="2">The sequence shown here is derived from an EMBL/GenBank/DDBJ whole genome shotgun (WGS) entry which is preliminary data.</text>
</comment>
<dbReference type="CDD" id="cd02440">
    <property type="entry name" value="AdoMet_MTases"/>
    <property type="match status" value="1"/>
</dbReference>
<evidence type="ECO:0000259" key="1">
    <source>
        <dbReference type="Pfam" id="PF05175"/>
    </source>
</evidence>
<dbReference type="InterPro" id="IPR029063">
    <property type="entry name" value="SAM-dependent_MTases_sf"/>
</dbReference>
<proteinExistence type="predicted"/>
<evidence type="ECO:0000313" key="2">
    <source>
        <dbReference type="EMBL" id="CAH0376228.1"/>
    </source>
</evidence>